<organism evidence="4">
    <name type="scientific">Phallusia mammillata</name>
    <dbReference type="NCBI Taxonomy" id="59560"/>
    <lineage>
        <taxon>Eukaryota</taxon>
        <taxon>Metazoa</taxon>
        <taxon>Chordata</taxon>
        <taxon>Tunicata</taxon>
        <taxon>Ascidiacea</taxon>
        <taxon>Phlebobranchia</taxon>
        <taxon>Ascidiidae</taxon>
        <taxon>Phallusia</taxon>
    </lineage>
</organism>
<evidence type="ECO:0000313" key="4">
    <source>
        <dbReference type="EMBL" id="CAB3267524.1"/>
    </source>
</evidence>
<dbReference type="NCBIfam" id="TIGR01719">
    <property type="entry name" value="euk_UDPppase"/>
    <property type="match status" value="1"/>
</dbReference>
<feature type="binding site" evidence="2">
    <location>
        <position position="208"/>
    </location>
    <ligand>
        <name>substrate</name>
    </ligand>
</feature>
<feature type="binding site" evidence="2">
    <location>
        <position position="210"/>
    </location>
    <ligand>
        <name>substrate</name>
    </ligand>
</feature>
<dbReference type="SUPFAM" id="SSF53167">
    <property type="entry name" value="Purine and uridine phosphorylases"/>
    <property type="match status" value="1"/>
</dbReference>
<dbReference type="InterPro" id="IPR000845">
    <property type="entry name" value="Nucleoside_phosphorylase_d"/>
</dbReference>
<name>A0A6F9DVQ4_9ASCI</name>
<comment type="similarity">
    <text evidence="1">Belongs to the PNP/UDP phosphorylase family.</text>
</comment>
<dbReference type="CDD" id="cd17763">
    <property type="entry name" value="UP_hUPP-like"/>
    <property type="match status" value="1"/>
</dbReference>
<feature type="binding site" evidence="2">
    <location>
        <position position="86"/>
    </location>
    <ligand>
        <name>phosphate</name>
        <dbReference type="ChEBI" id="CHEBI:43474"/>
    </ligand>
</feature>
<dbReference type="InterPro" id="IPR010059">
    <property type="entry name" value="Uridine_phosphorylase_euk"/>
</dbReference>
<dbReference type="PANTHER" id="PTHR43691:SF11">
    <property type="entry name" value="FI09636P-RELATED"/>
    <property type="match status" value="1"/>
</dbReference>
<dbReference type="GO" id="GO:0004850">
    <property type="term" value="F:uridine phosphorylase activity"/>
    <property type="evidence" value="ECO:0007669"/>
    <property type="project" value="InterPro"/>
</dbReference>
<gene>
    <name evidence="4" type="primary">Upp2</name>
</gene>
<dbReference type="Gene3D" id="3.40.50.1580">
    <property type="entry name" value="Nucleoside phosphorylase domain"/>
    <property type="match status" value="1"/>
</dbReference>
<dbReference type="GO" id="GO:0006218">
    <property type="term" value="P:uridine catabolic process"/>
    <property type="evidence" value="ECO:0007669"/>
    <property type="project" value="TreeGrafter"/>
</dbReference>
<protein>
    <submittedName>
        <fullName evidence="4">Uridine phosphorylase 2</fullName>
    </submittedName>
</protein>
<dbReference type="GO" id="GO:0009166">
    <property type="term" value="P:nucleotide catabolic process"/>
    <property type="evidence" value="ECO:0007669"/>
    <property type="project" value="InterPro"/>
</dbReference>
<dbReference type="Pfam" id="PF01048">
    <property type="entry name" value="PNP_UDP_1"/>
    <property type="match status" value="1"/>
</dbReference>
<sequence>MAEKFCLSNPNLTDEDHLYHIALSTSDNLPQRFGDVKYVCMGGKERRMQKFAELLYDTLGKPKNSELTEQPTPGHRLKNISQSGGRYCFYKVGPVAIVNHGIGNPSLSVVLNEMLKLIHHAGCTDVSFFRIGTSGGLGMKPGTVIITKQAYNGLLENCYRQVICGKEIRYPADTNPQLAEDLLKCAKDFKIEAIAGNTMGTNDFFEEQARLDGAFCEFSRQEKSDFLKRAHDEFGIRNFEMESCCFSGLCARANLKCAIVCTTVVNRLERDDVTADKSLLEEWEFYPQQLVAEYIKRSC</sequence>
<evidence type="ECO:0000256" key="2">
    <source>
        <dbReference type="PIRSR" id="PIRSR610059-50"/>
    </source>
</evidence>
<reference evidence="4" key="1">
    <citation type="submission" date="2020-04" db="EMBL/GenBank/DDBJ databases">
        <authorList>
            <person name="Neveu A P."/>
        </authorList>
    </citation>
    <scope>NUCLEOTIDE SEQUENCE</scope>
    <source>
        <tissue evidence="4">Whole embryo</tissue>
    </source>
</reference>
<feature type="domain" description="Nucleoside phosphorylase" evidence="3">
    <location>
        <begin position="38"/>
        <end position="270"/>
    </location>
</feature>
<evidence type="ECO:0000259" key="3">
    <source>
        <dbReference type="Pfam" id="PF01048"/>
    </source>
</evidence>
<dbReference type="InterPro" id="IPR035994">
    <property type="entry name" value="Nucleoside_phosphorylase_sf"/>
</dbReference>
<dbReference type="EMBL" id="LR791662">
    <property type="protein sequence ID" value="CAB3267524.1"/>
    <property type="molecule type" value="mRNA"/>
</dbReference>
<dbReference type="AlphaFoldDB" id="A0A6F9DVQ4"/>
<feature type="binding site" evidence="2">
    <location>
        <begin position="130"/>
        <end position="133"/>
    </location>
    <ligand>
        <name>phosphate</name>
        <dbReference type="ChEBI" id="CHEBI:43474"/>
    </ligand>
</feature>
<dbReference type="PANTHER" id="PTHR43691">
    <property type="entry name" value="URIDINE PHOSPHORYLASE"/>
    <property type="match status" value="1"/>
</dbReference>
<accession>A0A6F9DVQ4</accession>
<proteinExistence type="evidence at transcript level"/>
<dbReference type="GO" id="GO:0005829">
    <property type="term" value="C:cytosol"/>
    <property type="evidence" value="ECO:0007669"/>
    <property type="project" value="TreeGrafter"/>
</dbReference>
<evidence type="ECO:0000256" key="1">
    <source>
        <dbReference type="ARBA" id="ARBA00010456"/>
    </source>
</evidence>